<evidence type="ECO:0000256" key="3">
    <source>
        <dbReference type="RuleBase" id="RU361172"/>
    </source>
</evidence>
<evidence type="ECO:0000313" key="6">
    <source>
        <dbReference type="Proteomes" id="UP000305546"/>
    </source>
</evidence>
<dbReference type="UniPathway" id="UPA00075">
    <property type="reaction ID" value="UER00336"/>
</dbReference>
<dbReference type="GO" id="GO:0044208">
    <property type="term" value="P:'de novo' AMP biosynthetic process"/>
    <property type="evidence" value="ECO:0007669"/>
    <property type="project" value="UniProtKB-UniPathway"/>
</dbReference>
<dbReference type="Pfam" id="PF10397">
    <property type="entry name" value="ADSL_C"/>
    <property type="match status" value="1"/>
</dbReference>
<dbReference type="FunFam" id="1.10.40.30:FF:000006">
    <property type="entry name" value="Adenylosuccinate lyase"/>
    <property type="match status" value="1"/>
</dbReference>
<dbReference type="Gene3D" id="1.10.40.30">
    <property type="entry name" value="Fumarase/aspartase (C-terminal domain)"/>
    <property type="match status" value="1"/>
</dbReference>
<reference evidence="5 6" key="1">
    <citation type="submission" date="2019-06" db="EMBL/GenBank/DDBJ databases">
        <title>Amycolatopsis alkalitolerans sp. nov., isolated from Gastrodia elata Blume.</title>
        <authorList>
            <person name="Narsing Rao M.P."/>
            <person name="Li W.J."/>
        </authorList>
    </citation>
    <scope>NUCLEOTIDE SEQUENCE [LARGE SCALE GENOMIC DNA]</scope>
    <source>
        <strain evidence="5 6">SYSUP0005</strain>
    </source>
</reference>
<proteinExistence type="inferred from homology"/>
<comment type="caution">
    <text evidence="5">The sequence shown here is derived from an EMBL/GenBank/DDBJ whole genome shotgun (WGS) entry which is preliminary data.</text>
</comment>
<comment type="pathway">
    <text evidence="3">Purine metabolism; AMP biosynthesis via de novo pathway; AMP from IMP: step 2/2.</text>
</comment>
<dbReference type="Gene3D" id="1.20.200.10">
    <property type="entry name" value="Fumarase/aspartase (Central domain)"/>
    <property type="match status" value="1"/>
</dbReference>
<keyword evidence="6" id="KW-1185">Reference proteome</keyword>
<dbReference type="InterPro" id="IPR020557">
    <property type="entry name" value="Fumarate_lyase_CS"/>
</dbReference>
<dbReference type="GO" id="GO:0006189">
    <property type="term" value="P:'de novo' IMP biosynthetic process"/>
    <property type="evidence" value="ECO:0007669"/>
    <property type="project" value="UniProtKB-UniPathway"/>
</dbReference>
<evidence type="ECO:0000256" key="2">
    <source>
        <dbReference type="NCBIfam" id="TIGR00928"/>
    </source>
</evidence>
<accession>A0A5C4M3Q8</accession>
<protein>
    <recommendedName>
        <fullName evidence="2 3">Adenylosuccinate lyase</fullName>
        <shortName evidence="3">ASL</shortName>
        <ecNumber evidence="2 3">4.3.2.2</ecNumber>
    </recommendedName>
    <alternativeName>
        <fullName evidence="3">Adenylosuccinase</fullName>
    </alternativeName>
</protein>
<dbReference type="NCBIfam" id="TIGR00928">
    <property type="entry name" value="purB"/>
    <property type="match status" value="1"/>
</dbReference>
<dbReference type="EC" id="4.3.2.2" evidence="2 3"/>
<dbReference type="SUPFAM" id="SSF48557">
    <property type="entry name" value="L-aspartase-like"/>
    <property type="match status" value="1"/>
</dbReference>
<comment type="catalytic activity">
    <reaction evidence="3">
        <text>(2S)-2-[5-amino-1-(5-phospho-beta-D-ribosyl)imidazole-4-carboxamido]succinate = 5-amino-1-(5-phospho-beta-D-ribosyl)imidazole-4-carboxamide + fumarate</text>
        <dbReference type="Rhea" id="RHEA:23920"/>
        <dbReference type="ChEBI" id="CHEBI:29806"/>
        <dbReference type="ChEBI" id="CHEBI:58443"/>
        <dbReference type="ChEBI" id="CHEBI:58475"/>
        <dbReference type="EC" id="4.3.2.2"/>
    </reaction>
</comment>
<comment type="catalytic activity">
    <reaction evidence="3">
        <text>N(6)-(1,2-dicarboxyethyl)-AMP = fumarate + AMP</text>
        <dbReference type="Rhea" id="RHEA:16853"/>
        <dbReference type="ChEBI" id="CHEBI:29806"/>
        <dbReference type="ChEBI" id="CHEBI:57567"/>
        <dbReference type="ChEBI" id="CHEBI:456215"/>
        <dbReference type="EC" id="4.3.2.2"/>
    </reaction>
</comment>
<comment type="pathway">
    <text evidence="3">Purine metabolism; IMP biosynthesis via de novo pathway; 5-amino-1-(5-phospho-D-ribosyl)imidazole-4-carboxamide from 5-amino-1-(5-phospho-D-ribosyl)imidazole-4-carboxylate: step 2/2.</text>
</comment>
<dbReference type="RefSeq" id="WP_139096965.1">
    <property type="nucleotide sequence ID" value="NZ_VDFW01000009.1"/>
</dbReference>
<name>A0A5C4M3Q8_9PSEU</name>
<dbReference type="UniPathway" id="UPA00074">
    <property type="reaction ID" value="UER00132"/>
</dbReference>
<dbReference type="AlphaFoldDB" id="A0A5C4M3Q8"/>
<dbReference type="PANTHER" id="PTHR43172:SF1">
    <property type="entry name" value="ADENYLOSUCCINATE LYASE"/>
    <property type="match status" value="1"/>
</dbReference>
<dbReference type="InterPro" id="IPR000362">
    <property type="entry name" value="Fumarate_lyase_fam"/>
</dbReference>
<dbReference type="GO" id="GO:0070626">
    <property type="term" value="F:(S)-2-(5-amino-1-(5-phospho-D-ribosyl)imidazole-4-carboxamido) succinate lyase (fumarate-forming) activity"/>
    <property type="evidence" value="ECO:0007669"/>
    <property type="project" value="TreeGrafter"/>
</dbReference>
<keyword evidence="1 3" id="KW-0456">Lyase</keyword>
<keyword evidence="3" id="KW-0658">Purine biosynthesis</keyword>
<evidence type="ECO:0000313" key="5">
    <source>
        <dbReference type="EMBL" id="TNC26098.1"/>
    </source>
</evidence>
<dbReference type="InterPro" id="IPR022761">
    <property type="entry name" value="Fumarate_lyase_N"/>
</dbReference>
<dbReference type="Pfam" id="PF00206">
    <property type="entry name" value="Lyase_1"/>
    <property type="match status" value="1"/>
</dbReference>
<dbReference type="InterPro" id="IPR004769">
    <property type="entry name" value="Pur_lyase"/>
</dbReference>
<dbReference type="GO" id="GO:0004018">
    <property type="term" value="F:N6-(1,2-dicarboxyethyl)AMP AMP-lyase (fumarate-forming) activity"/>
    <property type="evidence" value="ECO:0007669"/>
    <property type="project" value="UniProtKB-UniRule"/>
</dbReference>
<dbReference type="SMART" id="SM00998">
    <property type="entry name" value="ADSL_C"/>
    <property type="match status" value="1"/>
</dbReference>
<dbReference type="InterPro" id="IPR008948">
    <property type="entry name" value="L-Aspartase-like"/>
</dbReference>
<dbReference type="Proteomes" id="UP000305546">
    <property type="component" value="Unassembled WGS sequence"/>
</dbReference>
<dbReference type="Gene3D" id="1.10.275.60">
    <property type="match status" value="1"/>
</dbReference>
<evidence type="ECO:0000256" key="1">
    <source>
        <dbReference type="ARBA" id="ARBA00023239"/>
    </source>
</evidence>
<comment type="similarity">
    <text evidence="3">Belongs to the lyase 1 family. Adenylosuccinate lyase subfamily.</text>
</comment>
<evidence type="ECO:0000259" key="4">
    <source>
        <dbReference type="SMART" id="SM00998"/>
    </source>
</evidence>
<dbReference type="OrthoDB" id="9768878at2"/>
<dbReference type="EMBL" id="VDFW01000009">
    <property type="protein sequence ID" value="TNC26098.1"/>
    <property type="molecule type" value="Genomic_DNA"/>
</dbReference>
<gene>
    <name evidence="5" type="ORF">FG385_13095</name>
</gene>
<dbReference type="InterPro" id="IPR019468">
    <property type="entry name" value="AdenyloSucc_lyase_C"/>
</dbReference>
<dbReference type="PRINTS" id="PR00149">
    <property type="entry name" value="FUMRATELYASE"/>
</dbReference>
<dbReference type="PANTHER" id="PTHR43172">
    <property type="entry name" value="ADENYLOSUCCINATE LYASE"/>
    <property type="match status" value="1"/>
</dbReference>
<dbReference type="GO" id="GO:0005829">
    <property type="term" value="C:cytosol"/>
    <property type="evidence" value="ECO:0007669"/>
    <property type="project" value="TreeGrafter"/>
</dbReference>
<dbReference type="PROSITE" id="PS00163">
    <property type="entry name" value="FUMARATE_LYASES"/>
    <property type="match status" value="1"/>
</dbReference>
<organism evidence="5 6">
    <name type="scientific">Amycolatopsis alkalitolerans</name>
    <dbReference type="NCBI Taxonomy" id="2547244"/>
    <lineage>
        <taxon>Bacteria</taxon>
        <taxon>Bacillati</taxon>
        <taxon>Actinomycetota</taxon>
        <taxon>Actinomycetes</taxon>
        <taxon>Pseudonocardiales</taxon>
        <taxon>Pseudonocardiaceae</taxon>
        <taxon>Amycolatopsis</taxon>
    </lineage>
</organism>
<feature type="domain" description="Adenylosuccinate lyase C-terminal" evidence="4">
    <location>
        <begin position="367"/>
        <end position="453"/>
    </location>
</feature>
<sequence length="475" mass="52097">MTKPRIPNVLAARYASAELVTLWSPERKVTLERELWLAVLTAQRELGVEVPDGVVEDYERVLEQVDLASIAERERVTRHDVKARIEEFNALAGHEHVHKGMTSRDLTENVEQLQIRRSLELLRGRVAAVLAKLAALAVEHADLVMAGRSHNVAAQATTLGKRFATATDELLVAFERLEDLIGRYPLRGIKGPVGTAQDMLDLLGSESTLDLLERRIAEHLGFSRTFTSVGQVYPRSLDFDVLSSLVQLAAAPSSLAKTIRLMAGHELVTEGFKPGQVGSSAMPHKMNTRSCERVNGLAVVLRGYLSMIGELAGDQWNEGDVSDSVVRRVALPDAFFALDGLLETFLTVLDEFGAFPAVVARELDRYLPFLATTKVLMAAVRAGVGRETAHEAIKEHAVAVALAMREKGLSQNDLLDRLAADERLPLTREDLERLLADRLSFTGVAPAQVAVVAKQVESLLTRFPEATNYVPAPIL</sequence>